<evidence type="ECO:0000313" key="2">
    <source>
        <dbReference type="Proteomes" id="UP000253083"/>
    </source>
</evidence>
<accession>A0A395JIX4</accession>
<dbReference type="OrthoDB" id="9785826at2"/>
<protein>
    <submittedName>
        <fullName evidence="1">NAD(P)-dependent dehydrogenase (Short-subunit alcohol dehydrogenase family)</fullName>
    </submittedName>
</protein>
<dbReference type="PANTHER" id="PTHR43544:SF12">
    <property type="entry name" value="NAD(P)-BINDING ROSSMANN-FOLD SUPERFAMILY PROTEIN"/>
    <property type="match status" value="1"/>
</dbReference>
<dbReference type="CDD" id="cd05325">
    <property type="entry name" value="carb_red_sniffer_like_SDR_c"/>
    <property type="match status" value="1"/>
</dbReference>
<dbReference type="InterPro" id="IPR002347">
    <property type="entry name" value="SDR_fam"/>
</dbReference>
<sequence>MPRNLIIGANGTIGRALCQQLQGAGELHTLTRSQTDYSEASLQEYAGRLKTLGRFDTIICCIGTLHNDIVAPEKKLADLTAERLTEYYRVNTVLPALCLRYFSPLLANDSPSRFVFLSAMVGSISDNRLGGWYGYRSSKAALNQIVKTASVEVRRSNKNACLAAIHPGTTRGPLSKPFAANVADHKYYTPEQSAKRIISVTQSLRADQSGAFLNWDGTPIPW</sequence>
<dbReference type="RefSeq" id="WP_113955613.1">
    <property type="nucleotide sequence ID" value="NZ_QNRT01000006.1"/>
</dbReference>
<dbReference type="InterPro" id="IPR051468">
    <property type="entry name" value="Fungal_SecMetab_SDRs"/>
</dbReference>
<dbReference type="AlphaFoldDB" id="A0A395JIX4"/>
<dbReference type="Proteomes" id="UP000253083">
    <property type="component" value="Unassembled WGS sequence"/>
</dbReference>
<dbReference type="Pfam" id="PF13561">
    <property type="entry name" value="adh_short_C2"/>
    <property type="match status" value="1"/>
</dbReference>
<dbReference type="EMBL" id="QNRT01000006">
    <property type="protein sequence ID" value="RBP48581.1"/>
    <property type="molecule type" value="Genomic_DNA"/>
</dbReference>
<evidence type="ECO:0000313" key="1">
    <source>
        <dbReference type="EMBL" id="RBP48581.1"/>
    </source>
</evidence>
<dbReference type="InterPro" id="IPR036291">
    <property type="entry name" value="NAD(P)-bd_dom_sf"/>
</dbReference>
<dbReference type="PANTHER" id="PTHR43544">
    <property type="entry name" value="SHORT-CHAIN DEHYDROGENASE/REDUCTASE"/>
    <property type="match status" value="1"/>
</dbReference>
<proteinExistence type="predicted"/>
<dbReference type="SUPFAM" id="SSF51735">
    <property type="entry name" value="NAD(P)-binding Rossmann-fold domains"/>
    <property type="match status" value="1"/>
</dbReference>
<dbReference type="GO" id="GO:0005737">
    <property type="term" value="C:cytoplasm"/>
    <property type="evidence" value="ECO:0007669"/>
    <property type="project" value="TreeGrafter"/>
</dbReference>
<dbReference type="Gene3D" id="3.40.50.720">
    <property type="entry name" value="NAD(P)-binding Rossmann-like Domain"/>
    <property type="match status" value="1"/>
</dbReference>
<gene>
    <name evidence="1" type="ORF">DFR28_10667</name>
</gene>
<comment type="caution">
    <text evidence="1">The sequence shown here is derived from an EMBL/GenBank/DDBJ whole genome shotgun (WGS) entry which is preliminary data.</text>
</comment>
<reference evidence="1 2" key="1">
    <citation type="submission" date="2018-06" db="EMBL/GenBank/DDBJ databases">
        <title>Genomic Encyclopedia of Type Strains, Phase IV (KMG-IV): sequencing the most valuable type-strain genomes for metagenomic binning, comparative biology and taxonomic classification.</title>
        <authorList>
            <person name="Goeker M."/>
        </authorList>
    </citation>
    <scope>NUCLEOTIDE SEQUENCE [LARGE SCALE GENOMIC DNA]</scope>
    <source>
        <strain evidence="1 2">DSM 24032</strain>
    </source>
</reference>
<dbReference type="InParanoid" id="A0A395JIX4"/>
<keyword evidence="2" id="KW-1185">Reference proteome</keyword>
<organism evidence="1 2">
    <name type="scientific">Arenicella xantha</name>
    <dbReference type="NCBI Taxonomy" id="644221"/>
    <lineage>
        <taxon>Bacteria</taxon>
        <taxon>Pseudomonadati</taxon>
        <taxon>Pseudomonadota</taxon>
        <taxon>Gammaproteobacteria</taxon>
        <taxon>Arenicellales</taxon>
        <taxon>Arenicellaceae</taxon>
        <taxon>Arenicella</taxon>
    </lineage>
</organism>
<dbReference type="PRINTS" id="PR00081">
    <property type="entry name" value="GDHRDH"/>
</dbReference>
<name>A0A395JIX4_9GAMM</name>
<dbReference type="GO" id="GO:0016491">
    <property type="term" value="F:oxidoreductase activity"/>
    <property type="evidence" value="ECO:0007669"/>
    <property type="project" value="TreeGrafter"/>
</dbReference>